<evidence type="ECO:0000313" key="2">
    <source>
        <dbReference type="EMBL" id="KAK1680186.1"/>
    </source>
</evidence>
<sequence length="230" mass="24659">MPALMPKRPSAALREIHRELDRRRNLAVVAKGRIVKKSSPPPPIPNAAAAVIQKKSSTPIPRKPAAAAIVKPQAIPLGELTPRCTALKRRDPQIPFAMKISGVTSGGVQKPPAPILDERAGAATKNPFLPVSQEPAEAATKKSSAPISRTTPPLVTSSADSEPIQKGTRVRVRTPTGTTPRGVRIFIMLSAVVVSDAEDGYLEVKYNGDFPRDNARVARDQVKKMPSSHQ</sequence>
<evidence type="ECO:0000313" key="3">
    <source>
        <dbReference type="Proteomes" id="UP001231189"/>
    </source>
</evidence>
<name>A0AAD8TEJ2_LOLMU</name>
<feature type="region of interest" description="Disordered" evidence="1">
    <location>
        <begin position="128"/>
        <end position="176"/>
    </location>
</feature>
<dbReference type="EMBL" id="JAUUTY010000002">
    <property type="protein sequence ID" value="KAK1680186.1"/>
    <property type="molecule type" value="Genomic_DNA"/>
</dbReference>
<feature type="compositionally biased region" description="Polar residues" evidence="1">
    <location>
        <begin position="141"/>
        <end position="160"/>
    </location>
</feature>
<evidence type="ECO:0000256" key="1">
    <source>
        <dbReference type="SAM" id="MobiDB-lite"/>
    </source>
</evidence>
<proteinExistence type="predicted"/>
<protein>
    <submittedName>
        <fullName evidence="2">Uncharacterized protein</fullName>
    </submittedName>
</protein>
<gene>
    <name evidence="2" type="ORF">QYE76_041034</name>
</gene>
<dbReference type="Proteomes" id="UP001231189">
    <property type="component" value="Unassembled WGS sequence"/>
</dbReference>
<accession>A0AAD8TEJ2</accession>
<dbReference type="AlphaFoldDB" id="A0AAD8TEJ2"/>
<organism evidence="2 3">
    <name type="scientific">Lolium multiflorum</name>
    <name type="common">Italian ryegrass</name>
    <name type="synonym">Lolium perenne subsp. multiflorum</name>
    <dbReference type="NCBI Taxonomy" id="4521"/>
    <lineage>
        <taxon>Eukaryota</taxon>
        <taxon>Viridiplantae</taxon>
        <taxon>Streptophyta</taxon>
        <taxon>Embryophyta</taxon>
        <taxon>Tracheophyta</taxon>
        <taxon>Spermatophyta</taxon>
        <taxon>Magnoliopsida</taxon>
        <taxon>Liliopsida</taxon>
        <taxon>Poales</taxon>
        <taxon>Poaceae</taxon>
        <taxon>BOP clade</taxon>
        <taxon>Pooideae</taxon>
        <taxon>Poodae</taxon>
        <taxon>Poeae</taxon>
        <taxon>Poeae Chloroplast Group 2 (Poeae type)</taxon>
        <taxon>Loliodinae</taxon>
        <taxon>Loliinae</taxon>
        <taxon>Lolium</taxon>
    </lineage>
</organism>
<keyword evidence="3" id="KW-1185">Reference proteome</keyword>
<dbReference type="InterPro" id="IPR021470">
    <property type="entry name" value="DUF3123"/>
</dbReference>
<dbReference type="Pfam" id="PF11321">
    <property type="entry name" value="DUF3123"/>
    <property type="match status" value="1"/>
</dbReference>
<reference evidence="2" key="1">
    <citation type="submission" date="2023-07" db="EMBL/GenBank/DDBJ databases">
        <title>A chromosome-level genome assembly of Lolium multiflorum.</title>
        <authorList>
            <person name="Chen Y."/>
            <person name="Copetti D."/>
            <person name="Kolliker R."/>
            <person name="Studer B."/>
        </authorList>
    </citation>
    <scope>NUCLEOTIDE SEQUENCE</scope>
    <source>
        <strain evidence="2">02402/16</strain>
        <tissue evidence="2">Leaf</tissue>
    </source>
</reference>
<comment type="caution">
    <text evidence="2">The sequence shown here is derived from an EMBL/GenBank/DDBJ whole genome shotgun (WGS) entry which is preliminary data.</text>
</comment>